<sequence>MTKHLKRILQSICLLQLPKIRDVIDRPAPSSSPLPLHDFSTGCEKIFSSNAHYDQRACDRARKILHRRPTPRWWGFAPTIAACYVLWWWGAIGSHRPAIHLQCRTHSVRRCGCVVLGRTTHDARPTRSRLVFGRLLCGCIGARALRRRLRHYQKTRPLNVFQFAFKLFNSRIQVSRAVKRGSSLA</sequence>
<evidence type="ECO:0000313" key="3">
    <source>
        <dbReference type="Proteomes" id="UP001562425"/>
    </source>
</evidence>
<evidence type="ECO:0000256" key="1">
    <source>
        <dbReference type="SAM" id="Phobius"/>
    </source>
</evidence>
<dbReference type="EMBL" id="JBEHCU010011464">
    <property type="protein sequence ID" value="KAL1376696.1"/>
    <property type="molecule type" value="Genomic_DNA"/>
</dbReference>
<keyword evidence="1" id="KW-1133">Transmembrane helix</keyword>
<keyword evidence="3" id="KW-1185">Reference proteome</keyword>
<comment type="caution">
    <text evidence="2">The sequence shown here is derived from an EMBL/GenBank/DDBJ whole genome shotgun (WGS) entry which is preliminary data.</text>
</comment>
<reference evidence="2 3" key="1">
    <citation type="submission" date="2024-05" db="EMBL/GenBank/DDBJ databases">
        <title>Culex pipiens pipiens assembly and annotation.</title>
        <authorList>
            <person name="Alout H."/>
            <person name="Durand T."/>
        </authorList>
    </citation>
    <scope>NUCLEOTIDE SEQUENCE [LARGE SCALE GENOMIC DNA]</scope>
    <source>
        <strain evidence="2">HA-2024</strain>
        <tissue evidence="2">Whole body</tissue>
    </source>
</reference>
<accession>A0ABD1CK11</accession>
<dbReference type="AlphaFoldDB" id="A0ABD1CK11"/>
<protein>
    <submittedName>
        <fullName evidence="2">Uncharacterized protein</fullName>
    </submittedName>
</protein>
<name>A0ABD1CK11_CULPP</name>
<keyword evidence="1" id="KW-0812">Transmembrane</keyword>
<dbReference type="Proteomes" id="UP001562425">
    <property type="component" value="Unassembled WGS sequence"/>
</dbReference>
<proteinExistence type="predicted"/>
<keyword evidence="1" id="KW-0472">Membrane</keyword>
<organism evidence="2 3">
    <name type="scientific">Culex pipiens pipiens</name>
    <name type="common">Northern house mosquito</name>
    <dbReference type="NCBI Taxonomy" id="38569"/>
    <lineage>
        <taxon>Eukaryota</taxon>
        <taxon>Metazoa</taxon>
        <taxon>Ecdysozoa</taxon>
        <taxon>Arthropoda</taxon>
        <taxon>Hexapoda</taxon>
        <taxon>Insecta</taxon>
        <taxon>Pterygota</taxon>
        <taxon>Neoptera</taxon>
        <taxon>Endopterygota</taxon>
        <taxon>Diptera</taxon>
        <taxon>Nematocera</taxon>
        <taxon>Culicoidea</taxon>
        <taxon>Culicidae</taxon>
        <taxon>Culicinae</taxon>
        <taxon>Culicini</taxon>
        <taxon>Culex</taxon>
        <taxon>Culex</taxon>
    </lineage>
</organism>
<evidence type="ECO:0000313" key="2">
    <source>
        <dbReference type="EMBL" id="KAL1376696.1"/>
    </source>
</evidence>
<gene>
    <name evidence="2" type="ORF">pipiens_016746</name>
</gene>
<feature type="transmembrane region" description="Helical" evidence="1">
    <location>
        <begin position="73"/>
        <end position="90"/>
    </location>
</feature>